<dbReference type="EMBL" id="CP080333">
    <property type="protein sequence ID" value="QYL18183.1"/>
    <property type="molecule type" value="Genomic_DNA"/>
</dbReference>
<keyword evidence="3" id="KW-0378">Hydrolase</keyword>
<dbReference type="InterPro" id="IPR000073">
    <property type="entry name" value="AB_hydrolase_1"/>
</dbReference>
<dbReference type="SUPFAM" id="SSF53474">
    <property type="entry name" value="alpha/beta-Hydrolases"/>
    <property type="match status" value="1"/>
</dbReference>
<name>A0ABX8VM99_9MYCO</name>
<dbReference type="InterPro" id="IPR050471">
    <property type="entry name" value="AB_hydrolase"/>
</dbReference>
<evidence type="ECO:0000259" key="2">
    <source>
        <dbReference type="Pfam" id="PF00561"/>
    </source>
</evidence>
<dbReference type="PANTHER" id="PTHR43433">
    <property type="entry name" value="HYDROLASE, ALPHA/BETA FOLD FAMILY PROTEIN"/>
    <property type="match status" value="1"/>
</dbReference>
<dbReference type="PANTHER" id="PTHR43433:SF1">
    <property type="entry name" value="BLL5160 PROTEIN"/>
    <property type="match status" value="1"/>
</dbReference>
<gene>
    <name evidence="3" type="ORF">K0O64_06505</name>
</gene>
<dbReference type="PRINTS" id="PR00412">
    <property type="entry name" value="EPOXHYDRLASE"/>
</dbReference>
<dbReference type="InterPro" id="IPR029058">
    <property type="entry name" value="AB_hydrolase_fold"/>
</dbReference>
<keyword evidence="1" id="KW-0575">Peroxidase</keyword>
<dbReference type="InterPro" id="IPR000639">
    <property type="entry name" value="Epox_hydrolase-like"/>
</dbReference>
<protein>
    <submittedName>
        <fullName evidence="3">Alpha/beta hydrolase</fullName>
    </submittedName>
</protein>
<organism evidence="3 4">
    <name type="scientific">Mycolicibacterium pallens</name>
    <dbReference type="NCBI Taxonomy" id="370524"/>
    <lineage>
        <taxon>Bacteria</taxon>
        <taxon>Bacillati</taxon>
        <taxon>Actinomycetota</taxon>
        <taxon>Actinomycetes</taxon>
        <taxon>Mycobacteriales</taxon>
        <taxon>Mycobacteriaceae</taxon>
        <taxon>Mycolicibacterium</taxon>
    </lineage>
</organism>
<keyword evidence="4" id="KW-1185">Reference proteome</keyword>
<proteinExistence type="predicted"/>
<reference evidence="3 4" key="1">
    <citation type="submission" date="2021-07" db="EMBL/GenBank/DDBJ databases">
        <title>Whole genome sequencing of non-tuberculosis mycobacteria type-strains.</title>
        <authorList>
            <person name="Igarashi Y."/>
            <person name="Osugi A."/>
            <person name="Mitarai S."/>
        </authorList>
    </citation>
    <scope>NUCLEOTIDE SEQUENCE [LARGE SCALE GENOMIC DNA]</scope>
    <source>
        <strain evidence="3 4">JCM 16370</strain>
    </source>
</reference>
<evidence type="ECO:0000313" key="4">
    <source>
        <dbReference type="Proteomes" id="UP000825367"/>
    </source>
</evidence>
<dbReference type="GO" id="GO:0016787">
    <property type="term" value="F:hydrolase activity"/>
    <property type="evidence" value="ECO:0007669"/>
    <property type="project" value="UniProtKB-KW"/>
</dbReference>
<dbReference type="Pfam" id="PF00561">
    <property type="entry name" value="Abhydrolase_1"/>
    <property type="match status" value="1"/>
</dbReference>
<dbReference type="Proteomes" id="UP000825367">
    <property type="component" value="Chromosome"/>
</dbReference>
<feature type="domain" description="AB hydrolase-1" evidence="2">
    <location>
        <begin position="115"/>
        <end position="367"/>
    </location>
</feature>
<sequence length="399" mass="42730">MGSNDETNPKPRGIDARLARRAEKTAERLAHKADHPGLAAGKRAGLLAGVAGLGAVGTVAGLSAARAFGHRSYIEDAYRGEDFALLDADRGCVVTTPDGVPLVVREVGPITAPLTVVFAHGFCLRMGSFHFQRAALAERWGDQVRMVFYDQRGHGQSGAAPVETYTVSQLGQDLETILQVMVPRGPIVLVGHSMGGMTVLSHARQFPKHYGSRIVGAALISSAAEGLSRSPVGEILQNPALEAVRFAARYAPKLVHRTRGAARAAIRPILRAASYGDEHMSPRVVAFSEEMIHDTPIATLVEFLHALEVHDESAALPVLARIPTLIACGDHDVLTPMVHSEEMADVLPDSDLLIVGGAGHLVQLERPELINDGLVELVERATPSKLVAFARRLKDRTRG</sequence>
<keyword evidence="1" id="KW-0560">Oxidoreductase</keyword>
<accession>A0ABX8VM99</accession>
<evidence type="ECO:0000313" key="3">
    <source>
        <dbReference type="EMBL" id="QYL18183.1"/>
    </source>
</evidence>
<evidence type="ECO:0000256" key="1">
    <source>
        <dbReference type="ARBA" id="ARBA00022559"/>
    </source>
</evidence>
<dbReference type="Gene3D" id="3.40.50.1820">
    <property type="entry name" value="alpha/beta hydrolase"/>
    <property type="match status" value="1"/>
</dbReference>